<dbReference type="RefSeq" id="WP_329776779.1">
    <property type="nucleotide sequence ID" value="NZ_JAYDYW010000017.1"/>
</dbReference>
<dbReference type="GO" id="GO:0016757">
    <property type="term" value="F:glycosyltransferase activity"/>
    <property type="evidence" value="ECO:0007669"/>
    <property type="project" value="UniProtKB-KW"/>
</dbReference>
<evidence type="ECO:0000256" key="1">
    <source>
        <dbReference type="ARBA" id="ARBA00004141"/>
    </source>
</evidence>
<dbReference type="CDD" id="cd04187">
    <property type="entry name" value="DPM1_like_bac"/>
    <property type="match status" value="1"/>
</dbReference>
<comment type="caution">
    <text evidence="9">The sequence shown here is derived from an EMBL/GenBank/DDBJ whole genome shotgun (WGS) entry which is preliminary data.</text>
</comment>
<protein>
    <submittedName>
        <fullName evidence="9">Glycosyltransferase family 2 protein</fullName>
        <ecNumber evidence="9">2.4.-.-</ecNumber>
    </submittedName>
</protein>
<accession>A0ABU7G9F6</accession>
<keyword evidence="2 9" id="KW-0328">Glycosyltransferase</keyword>
<reference evidence="9 10" key="2">
    <citation type="submission" date="2023-12" db="EMBL/GenBank/DDBJ databases">
        <authorList>
            <consortium name="Cladostephus spongiosus"/>
            <person name="Lorente B."/>
            <person name="Cabral C."/>
            <person name="Frias J."/>
            <person name="Faria J."/>
            <person name="Toubarro D."/>
        </authorList>
    </citation>
    <scope>NUCLEOTIDE SEQUENCE [LARGE SCALE GENOMIC DNA]</scope>
    <source>
        <strain evidence="9 10">ZMCS4</strain>
    </source>
</reference>
<keyword evidence="5 7" id="KW-1133">Transmembrane helix</keyword>
<dbReference type="Gene3D" id="3.90.550.10">
    <property type="entry name" value="Spore Coat Polysaccharide Biosynthesis Protein SpsA, Chain A"/>
    <property type="match status" value="1"/>
</dbReference>
<sequence length="310" mass="34968">MSAQPPVISIVCPCFNEQESVGLFIDTMLPELEKTELSFEIIFINDGSRDNTLSTLKDLQKHHAGIRVINLARNFGKEAALTAGIDLSKGQVIVPIDVDLQDPPELIHDFIREWNNGYDVVVAKRVDRTSDSFAKKLSAELFYKFHNRISHVKIPVNVGDYRLMTRRVVSAIQQMPENQRFMKGIFSWVGFKTKIVEYKRDPRIAGETSFNGWKLWNFALEGITSFSTAPLRIWLYIGLAISTLAFVYGSAIVIKTLLFGIDAPGYASLITIMLFLGGVQLIGLGVLGEYIGRLFMESKRRPIYIVEEDN</sequence>
<dbReference type="SUPFAM" id="SSF53448">
    <property type="entry name" value="Nucleotide-diphospho-sugar transferases"/>
    <property type="match status" value="1"/>
</dbReference>
<feature type="transmembrane region" description="Helical" evidence="7">
    <location>
        <begin position="233"/>
        <end position="254"/>
    </location>
</feature>
<keyword evidence="3 9" id="KW-0808">Transferase</keyword>
<dbReference type="InterPro" id="IPR001173">
    <property type="entry name" value="Glyco_trans_2-like"/>
</dbReference>
<dbReference type="PANTHER" id="PTHR48090">
    <property type="entry name" value="UNDECAPRENYL-PHOSPHATE 4-DEOXY-4-FORMAMIDO-L-ARABINOSE TRANSFERASE-RELATED"/>
    <property type="match status" value="1"/>
</dbReference>
<evidence type="ECO:0000256" key="4">
    <source>
        <dbReference type="ARBA" id="ARBA00022692"/>
    </source>
</evidence>
<evidence type="ECO:0000313" key="10">
    <source>
        <dbReference type="Proteomes" id="UP001310248"/>
    </source>
</evidence>
<dbReference type="Pfam" id="PF00535">
    <property type="entry name" value="Glycos_transf_2"/>
    <property type="match status" value="1"/>
</dbReference>
<evidence type="ECO:0000256" key="3">
    <source>
        <dbReference type="ARBA" id="ARBA00022679"/>
    </source>
</evidence>
<dbReference type="EMBL" id="JAYDYW010000017">
    <property type="protein sequence ID" value="MEE1676038.1"/>
    <property type="molecule type" value="Genomic_DNA"/>
</dbReference>
<feature type="domain" description="Glycosyltransferase 2-like" evidence="8">
    <location>
        <begin position="9"/>
        <end position="170"/>
    </location>
</feature>
<dbReference type="PANTHER" id="PTHR48090:SF1">
    <property type="entry name" value="PROPHAGE BACTOPRENOL GLUCOSYL TRANSFERASE HOMOLOG"/>
    <property type="match status" value="1"/>
</dbReference>
<proteinExistence type="predicted"/>
<keyword evidence="10" id="KW-1185">Reference proteome</keyword>
<evidence type="ECO:0000256" key="6">
    <source>
        <dbReference type="ARBA" id="ARBA00023136"/>
    </source>
</evidence>
<evidence type="ECO:0000256" key="5">
    <source>
        <dbReference type="ARBA" id="ARBA00022989"/>
    </source>
</evidence>
<dbReference type="Proteomes" id="UP001310248">
    <property type="component" value="Unassembled WGS sequence"/>
</dbReference>
<evidence type="ECO:0000259" key="8">
    <source>
        <dbReference type="Pfam" id="PF00535"/>
    </source>
</evidence>
<name>A0ABU7G9F6_9ALTE</name>
<reference evidence="10" key="1">
    <citation type="submission" date="2023-07" db="EMBL/GenBank/DDBJ databases">
        <title>Draft genome sequence of Agarivorans aestuarii strain ZMCS4, a CAZymes producing bacteria isolated from the marine brown algae Clodostephus spongiosus.</title>
        <authorList>
            <person name="Lorente B."/>
            <person name="Cabral C."/>
            <person name="Frias J."/>
            <person name="Faria J."/>
            <person name="Toubarro D."/>
        </authorList>
    </citation>
    <scope>NUCLEOTIDE SEQUENCE [LARGE SCALE GENOMIC DNA]</scope>
    <source>
        <strain evidence="10">ZMCS4</strain>
    </source>
</reference>
<evidence type="ECO:0000313" key="9">
    <source>
        <dbReference type="EMBL" id="MEE1676038.1"/>
    </source>
</evidence>
<evidence type="ECO:0000256" key="2">
    <source>
        <dbReference type="ARBA" id="ARBA00022676"/>
    </source>
</evidence>
<gene>
    <name evidence="9" type="ORF">SNR37_001365</name>
</gene>
<feature type="transmembrane region" description="Helical" evidence="7">
    <location>
        <begin position="266"/>
        <end position="291"/>
    </location>
</feature>
<dbReference type="InterPro" id="IPR050256">
    <property type="entry name" value="Glycosyltransferase_2"/>
</dbReference>
<keyword evidence="4 7" id="KW-0812">Transmembrane</keyword>
<dbReference type="EC" id="2.4.-.-" evidence="9"/>
<evidence type="ECO:0000256" key="7">
    <source>
        <dbReference type="SAM" id="Phobius"/>
    </source>
</evidence>
<organism evidence="9 10">
    <name type="scientific">Agarivorans aestuarii</name>
    <dbReference type="NCBI Taxonomy" id="1563703"/>
    <lineage>
        <taxon>Bacteria</taxon>
        <taxon>Pseudomonadati</taxon>
        <taxon>Pseudomonadota</taxon>
        <taxon>Gammaproteobacteria</taxon>
        <taxon>Alteromonadales</taxon>
        <taxon>Alteromonadaceae</taxon>
        <taxon>Agarivorans</taxon>
    </lineage>
</organism>
<keyword evidence="6 7" id="KW-0472">Membrane</keyword>
<dbReference type="InterPro" id="IPR029044">
    <property type="entry name" value="Nucleotide-diphossugar_trans"/>
</dbReference>
<comment type="subcellular location">
    <subcellularLocation>
        <location evidence="1">Membrane</location>
        <topology evidence="1">Multi-pass membrane protein</topology>
    </subcellularLocation>
</comment>